<gene>
    <name evidence="2" type="ORF">A2557_00670</name>
</gene>
<feature type="chain" id="PRO_5009524822" evidence="1">
    <location>
        <begin position="25"/>
        <end position="528"/>
    </location>
</feature>
<dbReference type="AlphaFoldDB" id="A0A1F6GTY7"/>
<evidence type="ECO:0000313" key="2">
    <source>
        <dbReference type="EMBL" id="OGH01617.1"/>
    </source>
</evidence>
<protein>
    <submittedName>
        <fullName evidence="2">Uncharacterized protein</fullName>
    </submittedName>
</protein>
<reference evidence="2 3" key="1">
    <citation type="journal article" date="2016" name="Nat. Commun.">
        <title>Thousands of microbial genomes shed light on interconnected biogeochemical processes in an aquifer system.</title>
        <authorList>
            <person name="Anantharaman K."/>
            <person name="Brown C.T."/>
            <person name="Hug L.A."/>
            <person name="Sharon I."/>
            <person name="Castelle C.J."/>
            <person name="Probst A.J."/>
            <person name="Thomas B.C."/>
            <person name="Singh A."/>
            <person name="Wilkins M.J."/>
            <person name="Karaoz U."/>
            <person name="Brodie E.L."/>
            <person name="Williams K.H."/>
            <person name="Hubbard S.S."/>
            <person name="Banfield J.F."/>
        </authorList>
    </citation>
    <scope>NUCLEOTIDE SEQUENCE [LARGE SCALE GENOMIC DNA]</scope>
</reference>
<organism evidence="2 3">
    <name type="scientific">Candidatus Lambdaproteobacteria bacterium RIFOXYD2_FULL_56_26</name>
    <dbReference type="NCBI Taxonomy" id="1817773"/>
    <lineage>
        <taxon>Bacteria</taxon>
        <taxon>Pseudomonadati</taxon>
        <taxon>Pseudomonadota</taxon>
        <taxon>Candidatus Lambdaproteobacteria</taxon>
    </lineage>
</organism>
<proteinExistence type="predicted"/>
<dbReference type="EMBL" id="MFNF01000031">
    <property type="protein sequence ID" value="OGH01617.1"/>
    <property type="molecule type" value="Genomic_DNA"/>
</dbReference>
<keyword evidence="1" id="KW-0732">Signal</keyword>
<name>A0A1F6GTY7_9PROT</name>
<sequence>MKPRGWFLLCWSLVAFLVAGPCLAKDSGPVVFAGPPKLVGPRTLALPLSSVDRFGNHLELPRESLTNPFWDQTPVAWFQLGYQGGPRGLQLIRCQDSCLKAGKALEKMGGLRALAKAAALGAAKVEAKEVKIHDFSDGRLQVTLPKRLLPRFLESFAGQLPPGWPKVQEIQTGWVTGQKTALLDLEKRFGQAGGIELPNPQPQANPGLARFWVQPYRSIEISGALLGSADFRTALARSLPPDHPLRRSPKGALTVLEGTARTGPFPKELKVKDPGLNQELAQFQRALAQQGQSLGFVLSHPAPAVEVVVVQPPAPAPQRDRLVFSSLGAALYLDAVLVTSEAQQNQYEPDQLDLWFADLNMHTAPRGKTLPQVERALKRTWPEGENWLLLPLPEGPVTGPLTLRLELEKQERSFVLNLRPPDLDYLAGKNDLWTAQEKALAAKTEAQDWPGALAVIQPVLAELNRDKARQAEPVASTWRLWAARIKLELGDPKGAEEELERLTQDYPLTEAAQEGWGLLLATRLSLKE</sequence>
<accession>A0A1F6GTY7</accession>
<comment type="caution">
    <text evidence="2">The sequence shown here is derived from an EMBL/GenBank/DDBJ whole genome shotgun (WGS) entry which is preliminary data.</text>
</comment>
<dbReference type="Proteomes" id="UP000177583">
    <property type="component" value="Unassembled WGS sequence"/>
</dbReference>
<evidence type="ECO:0000313" key="3">
    <source>
        <dbReference type="Proteomes" id="UP000177583"/>
    </source>
</evidence>
<evidence type="ECO:0000256" key="1">
    <source>
        <dbReference type="SAM" id="SignalP"/>
    </source>
</evidence>
<feature type="signal peptide" evidence="1">
    <location>
        <begin position="1"/>
        <end position="24"/>
    </location>
</feature>